<protein>
    <submittedName>
        <fullName evidence="2">Peptidoglycan hydrolase FlgJ</fullName>
        <ecNumber evidence="2">3.2.1.-</ecNumber>
    </submittedName>
</protein>
<dbReference type="RefSeq" id="WP_066352320.1">
    <property type="nucleotide sequence ID" value="NZ_LOED01000006.1"/>
</dbReference>
<dbReference type="GO" id="GO:0016798">
    <property type="term" value="F:hydrolase activity, acting on glycosyl bonds"/>
    <property type="evidence" value="ECO:0007669"/>
    <property type="project" value="UniProtKB-KW"/>
</dbReference>
<dbReference type="InParanoid" id="A0A140LBP9"/>
<dbReference type="EMBL" id="LOED01000006">
    <property type="protein sequence ID" value="KXG77974.1"/>
    <property type="molecule type" value="Genomic_DNA"/>
</dbReference>
<keyword evidence="2" id="KW-0326">Glycosidase</keyword>
<name>A0A140LBP9_9FIRM</name>
<keyword evidence="3" id="KW-1185">Reference proteome</keyword>
<evidence type="ECO:0000313" key="2">
    <source>
        <dbReference type="EMBL" id="KXG77974.1"/>
    </source>
</evidence>
<dbReference type="OrthoDB" id="9796740at2"/>
<dbReference type="EC" id="3.2.1.-" evidence="2"/>
<reference evidence="2 3" key="1">
    <citation type="submission" date="2015-12" db="EMBL/GenBank/DDBJ databases">
        <title>Draft genome sequnece of Fervidicola ferrireducens strain Y170.</title>
        <authorList>
            <person name="Patel B.K."/>
        </authorList>
    </citation>
    <scope>NUCLEOTIDE SEQUENCE [LARGE SCALE GENOMIC DNA]</scope>
    <source>
        <strain evidence="2 3">Y170</strain>
    </source>
</reference>
<dbReference type="PRINTS" id="PR01002">
    <property type="entry name" value="FLGFLGJ"/>
</dbReference>
<dbReference type="InterPro" id="IPR019301">
    <property type="entry name" value="Flagellar_prot_FlgJ_N"/>
</dbReference>
<dbReference type="Proteomes" id="UP000070427">
    <property type="component" value="Unassembled WGS sequence"/>
</dbReference>
<gene>
    <name evidence="2" type="primary">flgJ</name>
    <name evidence="2" type="ORF">AN618_07820</name>
</gene>
<proteinExistence type="predicted"/>
<organism evidence="2 3">
    <name type="scientific">Fervidicola ferrireducens</name>
    <dbReference type="NCBI Taxonomy" id="520764"/>
    <lineage>
        <taxon>Bacteria</taxon>
        <taxon>Bacillati</taxon>
        <taxon>Bacillota</taxon>
        <taxon>Clostridia</taxon>
        <taxon>Thermosediminibacterales</taxon>
        <taxon>Thermosediminibacteraceae</taxon>
        <taxon>Fervidicola</taxon>
    </lineage>
</organism>
<keyword evidence="2" id="KW-0378">Hydrolase</keyword>
<comment type="caution">
    <text evidence="2">The sequence shown here is derived from an EMBL/GenBank/DDBJ whole genome shotgun (WGS) entry which is preliminary data.</text>
</comment>
<evidence type="ECO:0000259" key="1">
    <source>
        <dbReference type="Pfam" id="PF10135"/>
    </source>
</evidence>
<dbReference type="AlphaFoldDB" id="A0A140LBP9"/>
<feature type="domain" description="Flagellar protein FlgJ N-terminal" evidence="1">
    <location>
        <begin position="39"/>
        <end position="87"/>
    </location>
</feature>
<evidence type="ECO:0000313" key="3">
    <source>
        <dbReference type="Proteomes" id="UP000070427"/>
    </source>
</evidence>
<accession>A0A140LBP9</accession>
<dbReference type="STRING" id="520764.AN618_07820"/>
<sequence>MKVETFNFAVSTGNSESQKAELKKACQQFEAIFLRYLLKEMRKTVPNGGLFGNSLSFNIFQSLYDDALSEELSRNKGIGIAEELYRQLSKYV</sequence>
<dbReference type="Pfam" id="PF10135">
    <property type="entry name" value="Rod-binding"/>
    <property type="match status" value="1"/>
</dbReference>